<accession>A0A0K8PHR0</accession>
<sequence>MTDLTYTDDDLRALAAKLQAQAALDAEGRIRSAVEHRWAGKASDEQIDEACDELVSLLDSAVDMSAWSVNLGARYLKTTTELAWGRGGDAWDLAVQIAHRPGLSTELREALTGAIRGAVNHVLHDRGIDDTHLLHQHTSEETSR</sequence>
<dbReference type="GO" id="GO:0016787">
    <property type="term" value="F:hydrolase activity"/>
    <property type="evidence" value="ECO:0007669"/>
    <property type="project" value="UniProtKB-KW"/>
</dbReference>
<keyword evidence="1" id="KW-0378">Hydrolase</keyword>
<reference evidence="1" key="1">
    <citation type="journal article" date="2015" name="Genome Announc.">
        <title>Draft Genome Sequence of Thiostrepton-Producing Streptomyces azureus ATCC 14921.</title>
        <authorList>
            <person name="Sakihara K."/>
            <person name="Maeda J."/>
            <person name="Tashiro K."/>
            <person name="Fujino Y."/>
            <person name="Kuhara S."/>
            <person name="Ohshima T."/>
            <person name="Ogata S."/>
            <person name="Doi K."/>
        </authorList>
    </citation>
    <scope>NUCLEOTIDE SEQUENCE [LARGE SCALE GENOMIC DNA]</scope>
    <source>
        <strain evidence="1">ATCC14921</strain>
    </source>
</reference>
<dbReference type="AlphaFoldDB" id="A0A0K8PHR0"/>
<dbReference type="RefSeq" id="WP_059416246.1">
    <property type="nucleotide sequence ID" value="NZ_DF968221.1"/>
</dbReference>
<name>A0A0K8PHR0_STRAJ</name>
<protein>
    <submittedName>
        <fullName evidence="1">Alpha/beta hydrolase fold protein</fullName>
    </submittedName>
</protein>
<dbReference type="OrthoDB" id="4223823at2"/>
<evidence type="ECO:0000313" key="1">
    <source>
        <dbReference type="EMBL" id="GAP46929.1"/>
    </source>
</evidence>
<gene>
    <name evidence="1" type="ORF">SAZU_1666</name>
</gene>
<dbReference type="PATRIC" id="fig|146537.3.peg.1754"/>
<proteinExistence type="predicted"/>
<dbReference type="EMBL" id="DF968221">
    <property type="protein sequence ID" value="GAP46929.1"/>
    <property type="molecule type" value="Genomic_DNA"/>
</dbReference>
<dbReference type="Proteomes" id="UP000053859">
    <property type="component" value="Unassembled WGS sequence"/>
</dbReference>
<evidence type="ECO:0000313" key="2">
    <source>
        <dbReference type="Proteomes" id="UP000053859"/>
    </source>
</evidence>
<keyword evidence="2" id="KW-1185">Reference proteome</keyword>
<organism evidence="1 2">
    <name type="scientific">Streptomyces azureus</name>
    <dbReference type="NCBI Taxonomy" id="146537"/>
    <lineage>
        <taxon>Bacteria</taxon>
        <taxon>Bacillati</taxon>
        <taxon>Actinomycetota</taxon>
        <taxon>Actinomycetes</taxon>
        <taxon>Kitasatosporales</taxon>
        <taxon>Streptomycetaceae</taxon>
        <taxon>Streptomyces</taxon>
    </lineage>
</organism>